<dbReference type="HOGENOM" id="CLU_025274_1_1_1"/>
<feature type="transmembrane region" description="Helical" evidence="1">
    <location>
        <begin position="313"/>
        <end position="333"/>
    </location>
</feature>
<keyword evidence="1" id="KW-0812">Transmembrane</keyword>
<sequence length="511" mass="56716">MPEVTLNTNHFNLDVGGFAGFFGGEEAVSAMETVHLYRGRRWTGWFNSPGSYSVGKHYGQIANSRLWNGMFPGPNVEPTKYIGLDGKPGPMYVASQSGTFLKQTGHLAHLLMQRCKDQQAVTVHGRKTRPNKVTILEMQNIKFDRSTGNVPGLDVHARDGFHKLVALFPIATSVATCILSAWGDDWYCFSLILLGILANGISCLVIGSASIVIQSVAPSKNAPPGDGILMDGNHVVVILGKEKNVLAITQGKFSLEYKSWVRMRVRKERRNRGIIGDGIHNVHHLIGKKDAESGAGPGAKPEVDEDAEINNEYAAIGLCSVLLVIQFLTQLLLIPQGTLFGQVMFLISFAASWAYNLFLSSMDKEYLQEQLLVQGLNLSDEHMKTYKLGTRTAAAVFACLALQPDCDHTEWENKGFKPHDIFRKLIPNETHVWAVWRNQVLEQMKSNDPEMQHFDLEACGDRIAAFNDDDRNLLRDLLSDARTAFQQHLILQVRGRSLIGSVTSSEKVEAW</sequence>
<evidence type="ECO:0000256" key="1">
    <source>
        <dbReference type="SAM" id="Phobius"/>
    </source>
</evidence>
<proteinExistence type="predicted"/>
<dbReference type="EMBL" id="KN835165">
    <property type="protein sequence ID" value="KIK45959.1"/>
    <property type="molecule type" value="Genomic_DNA"/>
</dbReference>
<feature type="transmembrane region" description="Helical" evidence="1">
    <location>
        <begin position="189"/>
        <end position="213"/>
    </location>
</feature>
<name>A0A0D0B824_9AGAM</name>
<protein>
    <submittedName>
        <fullName evidence="2">Uncharacterized protein</fullName>
    </submittedName>
</protein>
<organism evidence="2 3">
    <name type="scientific">Suillus luteus UH-Slu-Lm8-n1</name>
    <dbReference type="NCBI Taxonomy" id="930992"/>
    <lineage>
        <taxon>Eukaryota</taxon>
        <taxon>Fungi</taxon>
        <taxon>Dikarya</taxon>
        <taxon>Basidiomycota</taxon>
        <taxon>Agaricomycotina</taxon>
        <taxon>Agaricomycetes</taxon>
        <taxon>Agaricomycetidae</taxon>
        <taxon>Boletales</taxon>
        <taxon>Suillineae</taxon>
        <taxon>Suillaceae</taxon>
        <taxon>Suillus</taxon>
    </lineage>
</organism>
<evidence type="ECO:0000313" key="3">
    <source>
        <dbReference type="Proteomes" id="UP000054485"/>
    </source>
</evidence>
<accession>A0A0D0B824</accession>
<dbReference type="STRING" id="930992.A0A0D0B824"/>
<dbReference type="OrthoDB" id="2366471at2759"/>
<reference evidence="3" key="2">
    <citation type="submission" date="2015-01" db="EMBL/GenBank/DDBJ databases">
        <title>Evolutionary Origins and Diversification of the Mycorrhizal Mutualists.</title>
        <authorList>
            <consortium name="DOE Joint Genome Institute"/>
            <consortium name="Mycorrhizal Genomics Consortium"/>
            <person name="Kohler A."/>
            <person name="Kuo A."/>
            <person name="Nagy L.G."/>
            <person name="Floudas D."/>
            <person name="Copeland A."/>
            <person name="Barry K.W."/>
            <person name="Cichocki N."/>
            <person name="Veneault-Fourrey C."/>
            <person name="LaButti K."/>
            <person name="Lindquist E.A."/>
            <person name="Lipzen A."/>
            <person name="Lundell T."/>
            <person name="Morin E."/>
            <person name="Murat C."/>
            <person name="Riley R."/>
            <person name="Ohm R."/>
            <person name="Sun H."/>
            <person name="Tunlid A."/>
            <person name="Henrissat B."/>
            <person name="Grigoriev I.V."/>
            <person name="Hibbett D.S."/>
            <person name="Martin F."/>
        </authorList>
    </citation>
    <scope>NUCLEOTIDE SEQUENCE [LARGE SCALE GENOMIC DNA]</scope>
    <source>
        <strain evidence="3">UH-Slu-Lm8-n1</strain>
    </source>
</reference>
<dbReference type="InParanoid" id="A0A0D0B824"/>
<gene>
    <name evidence="2" type="ORF">CY34DRAFT_800971</name>
</gene>
<dbReference type="Proteomes" id="UP000054485">
    <property type="component" value="Unassembled WGS sequence"/>
</dbReference>
<keyword evidence="1" id="KW-0472">Membrane</keyword>
<feature type="transmembrane region" description="Helical" evidence="1">
    <location>
        <begin position="339"/>
        <end position="358"/>
    </location>
</feature>
<feature type="transmembrane region" description="Helical" evidence="1">
    <location>
        <begin position="164"/>
        <end position="183"/>
    </location>
</feature>
<evidence type="ECO:0000313" key="2">
    <source>
        <dbReference type="EMBL" id="KIK45959.1"/>
    </source>
</evidence>
<keyword evidence="1" id="KW-1133">Transmembrane helix</keyword>
<dbReference type="AlphaFoldDB" id="A0A0D0B824"/>
<reference evidence="2 3" key="1">
    <citation type="submission" date="2014-04" db="EMBL/GenBank/DDBJ databases">
        <authorList>
            <consortium name="DOE Joint Genome Institute"/>
            <person name="Kuo A."/>
            <person name="Ruytinx J."/>
            <person name="Rineau F."/>
            <person name="Colpaert J."/>
            <person name="Kohler A."/>
            <person name="Nagy L.G."/>
            <person name="Floudas D."/>
            <person name="Copeland A."/>
            <person name="Barry K.W."/>
            <person name="Cichocki N."/>
            <person name="Veneault-Fourrey C."/>
            <person name="LaButti K."/>
            <person name="Lindquist E.A."/>
            <person name="Lipzen A."/>
            <person name="Lundell T."/>
            <person name="Morin E."/>
            <person name="Murat C."/>
            <person name="Sun H."/>
            <person name="Tunlid A."/>
            <person name="Henrissat B."/>
            <person name="Grigoriev I.V."/>
            <person name="Hibbett D.S."/>
            <person name="Martin F."/>
            <person name="Nordberg H.P."/>
            <person name="Cantor M.N."/>
            <person name="Hua S.X."/>
        </authorList>
    </citation>
    <scope>NUCLEOTIDE SEQUENCE [LARGE SCALE GENOMIC DNA]</scope>
    <source>
        <strain evidence="2 3">UH-Slu-Lm8-n1</strain>
    </source>
</reference>
<keyword evidence="3" id="KW-1185">Reference proteome</keyword>